<evidence type="ECO:0000313" key="11">
    <source>
        <dbReference type="Proteomes" id="UP001499884"/>
    </source>
</evidence>
<feature type="domain" description="Major facilitator superfamily (MFS) profile" evidence="9">
    <location>
        <begin position="35"/>
        <end position="446"/>
    </location>
</feature>
<dbReference type="EMBL" id="BAABEP010000012">
    <property type="protein sequence ID" value="GAA3724701.1"/>
    <property type="molecule type" value="Genomic_DNA"/>
</dbReference>
<evidence type="ECO:0000256" key="7">
    <source>
        <dbReference type="SAM" id="MobiDB-lite"/>
    </source>
</evidence>
<dbReference type="Proteomes" id="UP001499884">
    <property type="component" value="Unassembled WGS sequence"/>
</dbReference>
<feature type="transmembrane region" description="Helical" evidence="8">
    <location>
        <begin position="35"/>
        <end position="56"/>
    </location>
</feature>
<keyword evidence="6 8" id="KW-0472">Membrane</keyword>
<evidence type="ECO:0000256" key="5">
    <source>
        <dbReference type="ARBA" id="ARBA00022989"/>
    </source>
</evidence>
<proteinExistence type="predicted"/>
<feature type="transmembrane region" description="Helical" evidence="8">
    <location>
        <begin position="328"/>
        <end position="347"/>
    </location>
</feature>
<reference evidence="11" key="1">
    <citation type="journal article" date="2019" name="Int. J. Syst. Evol. Microbiol.">
        <title>The Global Catalogue of Microorganisms (GCM) 10K type strain sequencing project: providing services to taxonomists for standard genome sequencing and annotation.</title>
        <authorList>
            <consortium name="The Broad Institute Genomics Platform"/>
            <consortium name="The Broad Institute Genome Sequencing Center for Infectious Disease"/>
            <person name="Wu L."/>
            <person name="Ma J."/>
        </authorList>
    </citation>
    <scope>NUCLEOTIDE SEQUENCE [LARGE SCALE GENOMIC DNA]</scope>
    <source>
        <strain evidence="11">JCM 30846</strain>
    </source>
</reference>
<feature type="transmembrane region" description="Helical" evidence="8">
    <location>
        <begin position="297"/>
        <end position="316"/>
    </location>
</feature>
<sequence>MNESVTPDPAPPVRAEPAPADSGAAGVPPRALRRIVFASVIGTVAEYYDFFIYGTASALAFNKIFFPDVSPALGTLASFSTYAVGFFSRPLGGLVWGLVGDRLGRKRALVFTLLLTGLGTFAVGCLPTYHQIGIWAAVILVFVRLVQGFGVGGEQGGAILLTAEAAPRARRGFWASFVQLGSPAAYLVPTALFAVLDGHLSDSAFLSWGWRVPFWLSAFVVLVGLFVRSRIQESETFRAATADTAGRAPSPVRTLFARHRRELVGGLLAKFVEAAVFPFYTVFLVSYADSLHHDTDTVLDAVIIAVVCELVALPLLGRLTDKVGRRPVFLAAAVLNLVLVVPAFEAVRSGNTAVITAALIAGLALGHAGTYAPQAAYFPELFPSAARYSGVSLVWQFGSMIASGPFTVVAAALLIAGDGSYVWDAVYVGALIAVSVVALSLLPETAPGRLGGREYAHWPHRDERAPA</sequence>
<feature type="transmembrane region" description="Helical" evidence="8">
    <location>
        <begin position="421"/>
        <end position="442"/>
    </location>
</feature>
<feature type="transmembrane region" description="Helical" evidence="8">
    <location>
        <begin position="393"/>
        <end position="415"/>
    </location>
</feature>
<dbReference type="SUPFAM" id="SSF103473">
    <property type="entry name" value="MFS general substrate transporter"/>
    <property type="match status" value="1"/>
</dbReference>
<protein>
    <submittedName>
        <fullName evidence="10">MFS transporter</fullName>
    </submittedName>
</protein>
<evidence type="ECO:0000256" key="6">
    <source>
        <dbReference type="ARBA" id="ARBA00023136"/>
    </source>
</evidence>
<evidence type="ECO:0000256" key="2">
    <source>
        <dbReference type="ARBA" id="ARBA00022448"/>
    </source>
</evidence>
<dbReference type="RefSeq" id="WP_345644957.1">
    <property type="nucleotide sequence ID" value="NZ_BAABEP010000012.1"/>
</dbReference>
<keyword evidence="2" id="KW-0813">Transport</keyword>
<feature type="transmembrane region" description="Helical" evidence="8">
    <location>
        <begin position="108"/>
        <end position="126"/>
    </location>
</feature>
<dbReference type="PANTHER" id="PTHR43045:SF1">
    <property type="entry name" value="SHIKIMATE TRANSPORTER"/>
    <property type="match status" value="1"/>
</dbReference>
<organism evidence="10 11">
    <name type="scientific">Streptomyces tremellae</name>
    <dbReference type="NCBI Taxonomy" id="1124239"/>
    <lineage>
        <taxon>Bacteria</taxon>
        <taxon>Bacillati</taxon>
        <taxon>Actinomycetota</taxon>
        <taxon>Actinomycetes</taxon>
        <taxon>Kitasatosporales</taxon>
        <taxon>Streptomycetaceae</taxon>
        <taxon>Streptomyces</taxon>
    </lineage>
</organism>
<feature type="region of interest" description="Disordered" evidence="7">
    <location>
        <begin position="1"/>
        <end position="26"/>
    </location>
</feature>
<evidence type="ECO:0000256" key="3">
    <source>
        <dbReference type="ARBA" id="ARBA00022475"/>
    </source>
</evidence>
<comment type="caution">
    <text evidence="10">The sequence shown here is derived from an EMBL/GenBank/DDBJ whole genome shotgun (WGS) entry which is preliminary data.</text>
</comment>
<dbReference type="PANTHER" id="PTHR43045">
    <property type="entry name" value="SHIKIMATE TRANSPORTER"/>
    <property type="match status" value="1"/>
</dbReference>
<evidence type="ECO:0000259" key="9">
    <source>
        <dbReference type="PROSITE" id="PS50850"/>
    </source>
</evidence>
<dbReference type="InterPro" id="IPR020846">
    <property type="entry name" value="MFS_dom"/>
</dbReference>
<dbReference type="CDD" id="cd17369">
    <property type="entry name" value="MFS_ShiA_like"/>
    <property type="match status" value="1"/>
</dbReference>
<dbReference type="Pfam" id="PF00083">
    <property type="entry name" value="Sugar_tr"/>
    <property type="match status" value="1"/>
</dbReference>
<feature type="transmembrane region" description="Helical" evidence="8">
    <location>
        <begin position="208"/>
        <end position="227"/>
    </location>
</feature>
<keyword evidence="3" id="KW-1003">Cell membrane</keyword>
<feature type="transmembrane region" description="Helical" evidence="8">
    <location>
        <begin position="76"/>
        <end position="96"/>
    </location>
</feature>
<feature type="transmembrane region" description="Helical" evidence="8">
    <location>
        <begin position="263"/>
        <end position="285"/>
    </location>
</feature>
<evidence type="ECO:0000256" key="4">
    <source>
        <dbReference type="ARBA" id="ARBA00022692"/>
    </source>
</evidence>
<gene>
    <name evidence="10" type="ORF">GCM10023082_23350</name>
</gene>
<name>A0ABP7EYW8_9ACTN</name>
<comment type="subcellular location">
    <subcellularLocation>
        <location evidence="1">Cell membrane</location>
        <topology evidence="1">Multi-pass membrane protein</topology>
    </subcellularLocation>
</comment>
<evidence type="ECO:0000256" key="8">
    <source>
        <dbReference type="SAM" id="Phobius"/>
    </source>
</evidence>
<evidence type="ECO:0000256" key="1">
    <source>
        <dbReference type="ARBA" id="ARBA00004651"/>
    </source>
</evidence>
<dbReference type="InterPro" id="IPR036259">
    <property type="entry name" value="MFS_trans_sf"/>
</dbReference>
<dbReference type="InterPro" id="IPR005829">
    <property type="entry name" value="Sugar_transporter_CS"/>
</dbReference>
<dbReference type="PROSITE" id="PS50850">
    <property type="entry name" value="MFS"/>
    <property type="match status" value="1"/>
</dbReference>
<dbReference type="PROSITE" id="PS00217">
    <property type="entry name" value="SUGAR_TRANSPORT_2"/>
    <property type="match status" value="1"/>
</dbReference>
<feature type="transmembrane region" description="Helical" evidence="8">
    <location>
        <begin position="353"/>
        <end position="372"/>
    </location>
</feature>
<keyword evidence="5 8" id="KW-1133">Transmembrane helix</keyword>
<evidence type="ECO:0000313" key="10">
    <source>
        <dbReference type="EMBL" id="GAA3724701.1"/>
    </source>
</evidence>
<dbReference type="InterPro" id="IPR005828">
    <property type="entry name" value="MFS_sugar_transport-like"/>
</dbReference>
<keyword evidence="4 8" id="KW-0812">Transmembrane</keyword>
<feature type="transmembrane region" description="Helical" evidence="8">
    <location>
        <begin position="173"/>
        <end position="196"/>
    </location>
</feature>
<dbReference type="Gene3D" id="1.20.1250.20">
    <property type="entry name" value="MFS general substrate transporter like domains"/>
    <property type="match status" value="2"/>
</dbReference>
<feature type="transmembrane region" description="Helical" evidence="8">
    <location>
        <begin position="132"/>
        <end position="152"/>
    </location>
</feature>
<keyword evidence="11" id="KW-1185">Reference proteome</keyword>
<accession>A0ABP7EYW8</accession>